<feature type="region of interest" description="Disordered" evidence="1">
    <location>
        <begin position="49"/>
        <end position="79"/>
    </location>
</feature>
<accession>A0ABQ8FGY3</accession>
<feature type="region of interest" description="Disordered" evidence="1">
    <location>
        <begin position="290"/>
        <end position="323"/>
    </location>
</feature>
<proteinExistence type="predicted"/>
<name>A0ABQ8FGY3_9FUNG</name>
<feature type="chain" id="PRO_5046580817" evidence="2">
    <location>
        <begin position="19"/>
        <end position="323"/>
    </location>
</feature>
<gene>
    <name evidence="3" type="ORF">BASA50_004420</name>
</gene>
<keyword evidence="2" id="KW-0732">Signal</keyword>
<sequence>MRVDTGIILSVLSFSVLAAVIPNYDSHGTLLARRTVDPDTMDLLWKRADEDQEGSEPSGSGADTNAGTSGNSQPSKKGGLFKSLMQSRNARKQKSAQESDIRYVDIAIRKLTKVVEGRKKNAFILDVSKFLRTTIEMARRIFNLYTSKATIPFFLSIAEGTSKKPLTKEMVKIQKAGRRAADKNLKAVIRAIFLIIRRPRGVEVALEKIANSILSMYRKHQGLYEKEYTDLISKVGHANNEEYIKKTKDFMTSVKKHQEHILASVHSIQRDMSSDRLTFKEKKPSMFAKFKSGAKSRLGPKSKSPTGVTSDQEATEVTQEISV</sequence>
<comment type="caution">
    <text evidence="3">The sequence shown here is derived from an EMBL/GenBank/DDBJ whole genome shotgun (WGS) entry which is preliminary data.</text>
</comment>
<dbReference type="EMBL" id="JAFCIX010000143">
    <property type="protein sequence ID" value="KAH6597503.1"/>
    <property type="molecule type" value="Genomic_DNA"/>
</dbReference>
<evidence type="ECO:0000256" key="1">
    <source>
        <dbReference type="SAM" id="MobiDB-lite"/>
    </source>
</evidence>
<keyword evidence="4" id="KW-1185">Reference proteome</keyword>
<evidence type="ECO:0000313" key="4">
    <source>
        <dbReference type="Proteomes" id="UP001648503"/>
    </source>
</evidence>
<organism evidence="3 4">
    <name type="scientific">Batrachochytrium salamandrivorans</name>
    <dbReference type="NCBI Taxonomy" id="1357716"/>
    <lineage>
        <taxon>Eukaryota</taxon>
        <taxon>Fungi</taxon>
        <taxon>Fungi incertae sedis</taxon>
        <taxon>Chytridiomycota</taxon>
        <taxon>Chytridiomycota incertae sedis</taxon>
        <taxon>Chytridiomycetes</taxon>
        <taxon>Rhizophydiales</taxon>
        <taxon>Rhizophydiales incertae sedis</taxon>
        <taxon>Batrachochytrium</taxon>
    </lineage>
</organism>
<feature type="compositionally biased region" description="Polar residues" evidence="1">
    <location>
        <begin position="55"/>
        <end position="75"/>
    </location>
</feature>
<protein>
    <submittedName>
        <fullName evidence="3">Uncharacterized protein</fullName>
    </submittedName>
</protein>
<dbReference type="Proteomes" id="UP001648503">
    <property type="component" value="Unassembled WGS sequence"/>
</dbReference>
<feature type="signal peptide" evidence="2">
    <location>
        <begin position="1"/>
        <end position="18"/>
    </location>
</feature>
<evidence type="ECO:0000256" key="2">
    <source>
        <dbReference type="SAM" id="SignalP"/>
    </source>
</evidence>
<evidence type="ECO:0000313" key="3">
    <source>
        <dbReference type="EMBL" id="KAH6597503.1"/>
    </source>
</evidence>
<feature type="compositionally biased region" description="Polar residues" evidence="1">
    <location>
        <begin position="303"/>
        <end position="323"/>
    </location>
</feature>
<reference evidence="3 4" key="1">
    <citation type="submission" date="2021-02" db="EMBL/GenBank/DDBJ databases">
        <title>Variation within the Batrachochytrium salamandrivorans European outbreak.</title>
        <authorList>
            <person name="Kelly M."/>
            <person name="Pasmans F."/>
            <person name="Shea T.P."/>
            <person name="Munoz J.F."/>
            <person name="Carranza S."/>
            <person name="Cuomo C.A."/>
            <person name="Martel A."/>
        </authorList>
    </citation>
    <scope>NUCLEOTIDE SEQUENCE [LARGE SCALE GENOMIC DNA]</scope>
    <source>
        <strain evidence="3 4">AMFP18/2</strain>
    </source>
</reference>